<name>A0A3E2VL73_CLOIN</name>
<feature type="transmembrane region" description="Helical" evidence="1">
    <location>
        <begin position="186"/>
        <end position="203"/>
    </location>
</feature>
<accession>A0A3E2VL73</accession>
<dbReference type="EMBL" id="QVEV01000036">
    <property type="protein sequence ID" value="RGC11403.1"/>
    <property type="molecule type" value="Genomic_DNA"/>
</dbReference>
<evidence type="ECO:0000313" key="2">
    <source>
        <dbReference type="EMBL" id="RGC11403.1"/>
    </source>
</evidence>
<keyword evidence="1" id="KW-0472">Membrane</keyword>
<feature type="transmembrane region" description="Helical" evidence="1">
    <location>
        <begin position="311"/>
        <end position="328"/>
    </location>
</feature>
<dbReference type="AlphaFoldDB" id="A0A3E2VL73"/>
<dbReference type="OrthoDB" id="2063767at2"/>
<reference evidence="2 3" key="1">
    <citation type="submission" date="2018-08" db="EMBL/GenBank/DDBJ databases">
        <title>A genome reference for cultivated species of the human gut microbiota.</title>
        <authorList>
            <person name="Zou Y."/>
            <person name="Xue W."/>
            <person name="Luo G."/>
        </authorList>
    </citation>
    <scope>NUCLEOTIDE SEQUENCE [LARGE SCALE GENOMIC DNA]</scope>
    <source>
        <strain evidence="2 3">OF01-2LB</strain>
    </source>
</reference>
<feature type="transmembrane region" description="Helical" evidence="1">
    <location>
        <begin position="366"/>
        <end position="387"/>
    </location>
</feature>
<dbReference type="Proteomes" id="UP000260025">
    <property type="component" value="Unassembled WGS sequence"/>
</dbReference>
<dbReference type="RefSeq" id="WP_117444406.1">
    <property type="nucleotide sequence ID" value="NZ_JAJFEN010000076.1"/>
</dbReference>
<evidence type="ECO:0000256" key="1">
    <source>
        <dbReference type="SAM" id="Phobius"/>
    </source>
</evidence>
<organism evidence="2 3">
    <name type="scientific">Clostridium innocuum</name>
    <dbReference type="NCBI Taxonomy" id="1522"/>
    <lineage>
        <taxon>Bacteria</taxon>
        <taxon>Bacillati</taxon>
        <taxon>Bacillota</taxon>
        <taxon>Clostridia</taxon>
        <taxon>Eubacteriales</taxon>
        <taxon>Clostridiaceae</taxon>
        <taxon>Clostridium</taxon>
    </lineage>
</organism>
<sequence>MLRYELLKLWKRPVVWAAICFVILFHAVNLGIVANGETKKEDMHWGHVYGGIMDDSWQRSIQTEYQKFTEDKSNQMSKKEFQEAGEQVGWAQSKIDRLYKNPVNRLTEEAQDMPQYKTLSWAYQNTHFKEKLSEFVNQEIERMQQRAPAFDTARIQQAYQKLENNWEEYRFGYNKGWIVLQEGPVFMLRTYSIMMIVLLSILFSQENESHVMETLLTTKNGKKGIQRVKVKAALISGMLAWCGLLTIHVLLTIFFFGLGDGGTFVQDFIMNVCPYLLTAAQFFTVQAIISFSASVVIALCMALIGAYTKKSSTCIIIMVLILLLPPFANNTSLQNLVLLHPSNILSGRYLISSLNYVNIGFTYVRAVYAVPVILLFLSAVFMILLHIRNPENHLVLTFED</sequence>
<keyword evidence="1" id="KW-1133">Transmembrane helix</keyword>
<comment type="caution">
    <text evidence="2">The sequence shown here is derived from an EMBL/GenBank/DDBJ whole genome shotgun (WGS) entry which is preliminary data.</text>
</comment>
<keyword evidence="1" id="KW-0812">Transmembrane</keyword>
<feature type="transmembrane region" description="Helical" evidence="1">
    <location>
        <begin position="279"/>
        <end position="304"/>
    </location>
</feature>
<protein>
    <submittedName>
        <fullName evidence="2">Uncharacterized protein</fullName>
    </submittedName>
</protein>
<feature type="transmembrane region" description="Helical" evidence="1">
    <location>
        <begin position="232"/>
        <end position="259"/>
    </location>
</feature>
<gene>
    <name evidence="2" type="ORF">DXA38_18025</name>
</gene>
<evidence type="ECO:0000313" key="3">
    <source>
        <dbReference type="Proteomes" id="UP000260025"/>
    </source>
</evidence>
<proteinExistence type="predicted"/>